<dbReference type="RefSeq" id="WP_344997334.1">
    <property type="nucleotide sequence ID" value="NZ_BAABFR010000046.1"/>
</dbReference>
<dbReference type="PANTHER" id="PTHR47756:SF2">
    <property type="entry name" value="BLL6612 PROTEIN"/>
    <property type="match status" value="1"/>
</dbReference>
<keyword evidence="4" id="KW-1185">Reference proteome</keyword>
<dbReference type="Proteomes" id="UP001500635">
    <property type="component" value="Unassembled WGS sequence"/>
</dbReference>
<dbReference type="InterPro" id="IPR007627">
    <property type="entry name" value="RNA_pol_sigma70_r2"/>
</dbReference>
<dbReference type="SUPFAM" id="SSF88659">
    <property type="entry name" value="Sigma3 and sigma4 domains of RNA polymerase sigma factors"/>
    <property type="match status" value="1"/>
</dbReference>
<dbReference type="EMBL" id="BAABFR010000046">
    <property type="protein sequence ID" value="GAA4396029.1"/>
    <property type="molecule type" value="Genomic_DNA"/>
</dbReference>
<dbReference type="Pfam" id="PF04542">
    <property type="entry name" value="Sigma70_r2"/>
    <property type="match status" value="1"/>
</dbReference>
<dbReference type="Gene3D" id="1.10.1740.10">
    <property type="match status" value="1"/>
</dbReference>
<evidence type="ECO:0000259" key="2">
    <source>
        <dbReference type="Pfam" id="PF20239"/>
    </source>
</evidence>
<feature type="domain" description="DUF6596" evidence="2">
    <location>
        <begin position="195"/>
        <end position="285"/>
    </location>
</feature>
<sequence length="427" mass="45516">MVPGPPDRPARAAVDEAEAVARRSYGRLLALLAAPSGDLAGAEDALADAFERALRTWPSSGVPRNPEAWLLTVARNRRRDRWRSAAERTSTPLDADVHAAVWHDVDPDAVEDRRLALLLACTHPAVNPAMHTPLMLSVVLGYTAEQIGRAFAVPTSTMAARLGRAKKRVAAPDAAGARPGLVIPEHDELPALIAPVLEAVYGAFTIEFTTVTRARHALLLGLADTVAEVADTAEAHGLAALLYLSSARFPARIADDGTFVPLPQQDPSEWDRVLLDHGRARLRTAHDAAAAGRGGLGRFQLEAAISAVHCARDESGVTDWATLRELHDVLARLAPTLGGTVARAAVVAETDGAAAGLALVDTLGDRVARLQPAWALRAELLRRLGRTVDSDAALGRAIDLTTDPAERAYLQHRRDGHSSEGRSREGH</sequence>
<gene>
    <name evidence="3" type="ORF">GCM10023147_29890</name>
</gene>
<dbReference type="InterPro" id="IPR013325">
    <property type="entry name" value="RNA_pol_sigma_r2"/>
</dbReference>
<dbReference type="PANTHER" id="PTHR47756">
    <property type="entry name" value="BLL6612 PROTEIN-RELATED"/>
    <property type="match status" value="1"/>
</dbReference>
<evidence type="ECO:0000313" key="3">
    <source>
        <dbReference type="EMBL" id="GAA4396029.1"/>
    </source>
</evidence>
<dbReference type="Pfam" id="PF20239">
    <property type="entry name" value="DUF6596"/>
    <property type="match status" value="1"/>
</dbReference>
<comment type="caution">
    <text evidence="3">The sequence shown here is derived from an EMBL/GenBank/DDBJ whole genome shotgun (WGS) entry which is preliminary data.</text>
</comment>
<name>A0ABP8JUM7_9ACTN</name>
<dbReference type="InterPro" id="IPR013324">
    <property type="entry name" value="RNA_pol_sigma_r3/r4-like"/>
</dbReference>
<dbReference type="SUPFAM" id="SSF88946">
    <property type="entry name" value="Sigma2 domain of RNA polymerase sigma factors"/>
    <property type="match status" value="1"/>
</dbReference>
<accession>A0ABP8JUM7</accession>
<reference evidence="4" key="1">
    <citation type="journal article" date="2019" name="Int. J. Syst. Evol. Microbiol.">
        <title>The Global Catalogue of Microorganisms (GCM) 10K type strain sequencing project: providing services to taxonomists for standard genome sequencing and annotation.</title>
        <authorList>
            <consortium name="The Broad Institute Genomics Platform"/>
            <consortium name="The Broad Institute Genome Sequencing Center for Infectious Disease"/>
            <person name="Wu L."/>
            <person name="Ma J."/>
        </authorList>
    </citation>
    <scope>NUCLEOTIDE SEQUENCE [LARGE SCALE GENOMIC DNA]</scope>
    <source>
        <strain evidence="4">JCM 17688</strain>
    </source>
</reference>
<evidence type="ECO:0000259" key="1">
    <source>
        <dbReference type="Pfam" id="PF04542"/>
    </source>
</evidence>
<proteinExistence type="predicted"/>
<dbReference type="InterPro" id="IPR046531">
    <property type="entry name" value="DUF6596"/>
</dbReference>
<organism evidence="3 4">
    <name type="scientific">Tsukamurella soli</name>
    <dbReference type="NCBI Taxonomy" id="644556"/>
    <lineage>
        <taxon>Bacteria</taxon>
        <taxon>Bacillati</taxon>
        <taxon>Actinomycetota</taxon>
        <taxon>Actinomycetes</taxon>
        <taxon>Mycobacteriales</taxon>
        <taxon>Tsukamurellaceae</taxon>
        <taxon>Tsukamurella</taxon>
    </lineage>
</organism>
<feature type="domain" description="RNA polymerase sigma-70 region 2" evidence="1">
    <location>
        <begin position="23"/>
        <end position="86"/>
    </location>
</feature>
<protein>
    <submittedName>
        <fullName evidence="3">RNA polymerase sigma factor</fullName>
    </submittedName>
</protein>
<evidence type="ECO:0000313" key="4">
    <source>
        <dbReference type="Proteomes" id="UP001500635"/>
    </source>
</evidence>